<dbReference type="RefSeq" id="WP_228085519.1">
    <property type="nucleotide sequence ID" value="NZ_JACVHL010000002.1"/>
</dbReference>
<dbReference type="Proteomes" id="UP000726777">
    <property type="component" value="Unassembled WGS sequence"/>
</dbReference>
<proteinExistence type="predicted"/>
<dbReference type="AlphaFoldDB" id="A0A9Q3UBM8"/>
<gene>
    <name evidence="1" type="ORF">IB292_02225</name>
</gene>
<evidence type="ECO:0000313" key="1">
    <source>
        <dbReference type="EMBL" id="MCC3803845.1"/>
    </source>
</evidence>
<name>A0A9Q3UBM8_VIBPH</name>
<reference evidence="1" key="1">
    <citation type="submission" date="2020-09" db="EMBL/GenBank/DDBJ databases">
        <title>Genome sequence of Vibrio parahaemolyticus isolates.</title>
        <authorList>
            <person name="Hammerl J.A."/>
            <person name="Strauch E."/>
        </authorList>
    </citation>
    <scope>NUCLEOTIDE SEQUENCE</scope>
    <source>
        <strain evidence="1">17-VB00146</strain>
    </source>
</reference>
<organism evidence="1 2">
    <name type="scientific">Vibrio parahaemolyticus</name>
    <dbReference type="NCBI Taxonomy" id="670"/>
    <lineage>
        <taxon>Bacteria</taxon>
        <taxon>Pseudomonadati</taxon>
        <taxon>Pseudomonadota</taxon>
        <taxon>Gammaproteobacteria</taxon>
        <taxon>Vibrionales</taxon>
        <taxon>Vibrionaceae</taxon>
        <taxon>Vibrio</taxon>
    </lineage>
</organism>
<evidence type="ECO:0000313" key="2">
    <source>
        <dbReference type="Proteomes" id="UP000726777"/>
    </source>
</evidence>
<sequence length="225" mass="25752">MNTFKIKQAMDAMRADKAARVLAKPLVNTVTNEEKIMVLGQNEAEFLFEAITRPGGEFPQLTEVDISSNTTLKIVYGHYRPDYYNNASHSLIGRTALAQSKHTLTTIEYFEDQRCVFDIKVVDIEFIDEPIEGRCSHCDDKHLTNYVAFAALVEVSNELALKTVPTDSRVAFLKKEELISDFFERDGMWVMDLEETTVPDDEVINKKNWKKFAQLEKSRLLASYI</sequence>
<protein>
    <submittedName>
        <fullName evidence="1">Uncharacterized protein</fullName>
    </submittedName>
</protein>
<accession>A0A9Q3UBM8</accession>
<comment type="caution">
    <text evidence="1">The sequence shown here is derived from an EMBL/GenBank/DDBJ whole genome shotgun (WGS) entry which is preliminary data.</text>
</comment>
<dbReference type="EMBL" id="JACVHL010000002">
    <property type="protein sequence ID" value="MCC3803845.1"/>
    <property type="molecule type" value="Genomic_DNA"/>
</dbReference>